<feature type="transmembrane region" description="Helical" evidence="1">
    <location>
        <begin position="38"/>
        <end position="58"/>
    </location>
</feature>
<accession>A0A162ZWR2</accession>
<gene>
    <name evidence="3" type="ORF">AWE51_25480</name>
</gene>
<keyword evidence="4" id="KW-1185">Reference proteome</keyword>
<dbReference type="InterPro" id="IPR025588">
    <property type="entry name" value="YcxB-like_C"/>
</dbReference>
<keyword evidence="1" id="KW-1133">Transmembrane helix</keyword>
<dbReference type="EMBL" id="LQRT01000019">
    <property type="protein sequence ID" value="KZS40090.1"/>
    <property type="molecule type" value="Genomic_DNA"/>
</dbReference>
<reference evidence="3 4" key="1">
    <citation type="submission" date="2016-01" db="EMBL/GenBank/DDBJ databases">
        <title>The draft genome sequence of Aquimarina sp. RZW4-3-2.</title>
        <authorList>
            <person name="Wang Y."/>
        </authorList>
    </citation>
    <scope>NUCLEOTIDE SEQUENCE [LARGE SCALE GENOMIC DNA]</scope>
    <source>
        <strain evidence="3 4">RZW4-3-2</strain>
    </source>
</reference>
<dbReference type="RefSeq" id="WP_066314965.1">
    <property type="nucleotide sequence ID" value="NZ_LQRT01000019.1"/>
</dbReference>
<proteinExistence type="predicted"/>
<evidence type="ECO:0000313" key="3">
    <source>
        <dbReference type="EMBL" id="KZS40090.1"/>
    </source>
</evidence>
<comment type="caution">
    <text evidence="3">The sequence shown here is derived from an EMBL/GenBank/DDBJ whole genome shotgun (WGS) entry which is preliminary data.</text>
</comment>
<dbReference type="OrthoDB" id="1121049at2"/>
<evidence type="ECO:0000259" key="2">
    <source>
        <dbReference type="Pfam" id="PF14317"/>
    </source>
</evidence>
<evidence type="ECO:0000256" key="1">
    <source>
        <dbReference type="SAM" id="Phobius"/>
    </source>
</evidence>
<feature type="domain" description="YcxB-like C-terminal" evidence="2">
    <location>
        <begin position="86"/>
        <end position="132"/>
    </location>
</feature>
<dbReference type="Pfam" id="PF14317">
    <property type="entry name" value="YcxB"/>
    <property type="match status" value="1"/>
</dbReference>
<evidence type="ECO:0000313" key="4">
    <source>
        <dbReference type="Proteomes" id="UP000076715"/>
    </source>
</evidence>
<dbReference type="Proteomes" id="UP000076715">
    <property type="component" value="Unassembled WGS sequence"/>
</dbReference>
<sequence length="160" mass="18597">MKTKNQKKSKKIKNVVKLVITGILAYLGINMYTSNNLIFAIILGMLAILVFLFFDRLYRSKLKKHFSKIVRQSYNGRIGEKETIEFTSEYVITQDKTGEGKTKLSEIDKVNETKNNFFIKLTNGTSFIVPKNEPENINLIKDKLNELNISINENLDWEWK</sequence>
<keyword evidence="1" id="KW-0472">Membrane</keyword>
<dbReference type="STRING" id="1642818.AWE51_25480"/>
<dbReference type="AlphaFoldDB" id="A0A162ZWR2"/>
<organism evidence="3 4">
    <name type="scientific">Aquimarina aggregata</name>
    <dbReference type="NCBI Taxonomy" id="1642818"/>
    <lineage>
        <taxon>Bacteria</taxon>
        <taxon>Pseudomonadati</taxon>
        <taxon>Bacteroidota</taxon>
        <taxon>Flavobacteriia</taxon>
        <taxon>Flavobacteriales</taxon>
        <taxon>Flavobacteriaceae</taxon>
        <taxon>Aquimarina</taxon>
    </lineage>
</organism>
<feature type="transmembrane region" description="Helical" evidence="1">
    <location>
        <begin position="12"/>
        <end position="32"/>
    </location>
</feature>
<protein>
    <recommendedName>
        <fullName evidence="2">YcxB-like C-terminal domain-containing protein</fullName>
    </recommendedName>
</protein>
<keyword evidence="1" id="KW-0812">Transmembrane</keyword>
<name>A0A162ZWR2_9FLAO</name>